<dbReference type="STRING" id="202951.GCA_001485025_01161"/>
<feature type="domain" description="Bacterial bifunctional deaminase-reductase C-terminal" evidence="1">
    <location>
        <begin position="2"/>
        <end position="183"/>
    </location>
</feature>
<dbReference type="SUPFAM" id="SSF53597">
    <property type="entry name" value="Dihydrofolate reductase-like"/>
    <property type="match status" value="1"/>
</dbReference>
<dbReference type="Gene3D" id="3.40.430.10">
    <property type="entry name" value="Dihydrofolate Reductase, subunit A"/>
    <property type="match status" value="1"/>
</dbReference>
<reference evidence="2 3" key="1">
    <citation type="submission" date="2019-02" db="EMBL/GenBank/DDBJ databases">
        <title>The Batch Genome Submission of Acinetobacter spp. strains.</title>
        <authorList>
            <person name="Qin J."/>
            <person name="Hu Y."/>
            <person name="Ye H."/>
            <person name="Wei L."/>
            <person name="Feng Y."/>
            <person name="Zong Z."/>
        </authorList>
    </citation>
    <scope>NUCLEOTIDE SEQUENCE [LARGE SCALE GENOMIC DNA]</scope>
    <source>
        <strain evidence="2 3">WCHABo060081</strain>
    </source>
</reference>
<dbReference type="PANTHER" id="PTHR38011:SF2">
    <property type="entry name" value="BIFUNCTIONAL DEAMINASE-REDUCTASE DOMAIN PROTEIN"/>
    <property type="match status" value="1"/>
</dbReference>
<proteinExistence type="predicted"/>
<comment type="caution">
    <text evidence="2">The sequence shown here is derived from an EMBL/GenBank/DDBJ whole genome shotgun (WGS) entry which is preliminary data.</text>
</comment>
<dbReference type="GO" id="GO:0008703">
    <property type="term" value="F:5-amino-6-(5-phosphoribosylamino)uracil reductase activity"/>
    <property type="evidence" value="ECO:0007669"/>
    <property type="project" value="InterPro"/>
</dbReference>
<evidence type="ECO:0000313" key="2">
    <source>
        <dbReference type="EMBL" id="RZG69175.1"/>
    </source>
</evidence>
<sequence length="199" mass="21657">MRTLIVQEFITLDGVMQAPGGAEEDSSGGFRHGGWAAPYFAENDAVLAAVMRAWMQPMDILLGRKTFEIWAPYWPAHDALWPGINKVAKYVLSRTLAHSDWQNTVFLQQLEDVRKIKAGRGGAIKVHGSAQLVQALLAHDLADELQLMIFPLLLGQGKRLFAANAVPAAYALKDHAVTASGVVFAHYVRGGAVEMGHLG</sequence>
<dbReference type="Proteomes" id="UP000293483">
    <property type="component" value="Unassembled WGS sequence"/>
</dbReference>
<dbReference type="EMBL" id="SGSU01000002">
    <property type="protein sequence ID" value="RZG69175.1"/>
    <property type="molecule type" value="Genomic_DNA"/>
</dbReference>
<dbReference type="AlphaFoldDB" id="A0A4V2DQ47"/>
<dbReference type="Pfam" id="PF01872">
    <property type="entry name" value="RibD_C"/>
    <property type="match status" value="1"/>
</dbReference>
<dbReference type="InterPro" id="IPR002734">
    <property type="entry name" value="RibDG_C"/>
</dbReference>
<dbReference type="PANTHER" id="PTHR38011">
    <property type="entry name" value="DIHYDROFOLATE REDUCTASE FAMILY PROTEIN (AFU_ORTHOLOGUE AFUA_8G06820)"/>
    <property type="match status" value="1"/>
</dbReference>
<dbReference type="GO" id="GO:0009231">
    <property type="term" value="P:riboflavin biosynthetic process"/>
    <property type="evidence" value="ECO:0007669"/>
    <property type="project" value="InterPro"/>
</dbReference>
<dbReference type="RefSeq" id="WP_130143890.1">
    <property type="nucleotide sequence ID" value="NZ_SGSU01000002.1"/>
</dbReference>
<evidence type="ECO:0000259" key="1">
    <source>
        <dbReference type="Pfam" id="PF01872"/>
    </source>
</evidence>
<evidence type="ECO:0000313" key="3">
    <source>
        <dbReference type="Proteomes" id="UP000293483"/>
    </source>
</evidence>
<accession>A0A4V2DQ47</accession>
<gene>
    <name evidence="2" type="ORF">EXE25_01715</name>
</gene>
<protein>
    <submittedName>
        <fullName evidence="2">Dihydrofolate reductase</fullName>
    </submittedName>
</protein>
<dbReference type="InterPro" id="IPR050765">
    <property type="entry name" value="Riboflavin_Biosynth_HTPR"/>
</dbReference>
<organism evidence="2 3">
    <name type="scientific">Acinetobacter bouvetii</name>
    <dbReference type="NCBI Taxonomy" id="202951"/>
    <lineage>
        <taxon>Bacteria</taxon>
        <taxon>Pseudomonadati</taxon>
        <taxon>Pseudomonadota</taxon>
        <taxon>Gammaproteobacteria</taxon>
        <taxon>Moraxellales</taxon>
        <taxon>Moraxellaceae</taxon>
        <taxon>Acinetobacter</taxon>
    </lineage>
</organism>
<dbReference type="InterPro" id="IPR024072">
    <property type="entry name" value="DHFR-like_dom_sf"/>
</dbReference>
<name>A0A4V2DQ47_9GAMM</name>